<dbReference type="PROSITE" id="PS00444">
    <property type="entry name" value="POLYPRENYL_SYNTHASE_2"/>
    <property type="match status" value="1"/>
</dbReference>
<reference evidence="9 10" key="1">
    <citation type="submission" date="2019-09" db="EMBL/GenBank/DDBJ databases">
        <title>Parvibaculum sedimenti sp. nov., isolated from sediment.</title>
        <authorList>
            <person name="Wang Y."/>
        </authorList>
    </citation>
    <scope>NUCLEOTIDE SEQUENCE [LARGE SCALE GENOMIC DNA]</scope>
    <source>
        <strain evidence="9 10">HXT-9</strain>
    </source>
</reference>
<accession>A0A6N6VLW3</accession>
<dbReference type="AlphaFoldDB" id="A0A6N6VLW3"/>
<dbReference type="GO" id="GO:0004659">
    <property type="term" value="F:prenyltransferase activity"/>
    <property type="evidence" value="ECO:0007669"/>
    <property type="project" value="InterPro"/>
</dbReference>
<evidence type="ECO:0000256" key="8">
    <source>
        <dbReference type="RuleBase" id="RU004466"/>
    </source>
</evidence>
<dbReference type="EMBL" id="WESC01000008">
    <property type="protein sequence ID" value="KAB7739949.1"/>
    <property type="molecule type" value="Genomic_DNA"/>
</dbReference>
<evidence type="ECO:0000256" key="1">
    <source>
        <dbReference type="ARBA" id="ARBA00001946"/>
    </source>
</evidence>
<dbReference type="CDD" id="cd00685">
    <property type="entry name" value="Trans_IPPS_HT"/>
    <property type="match status" value="1"/>
</dbReference>
<gene>
    <name evidence="9" type="ORF">F2P47_10620</name>
</gene>
<dbReference type="Proteomes" id="UP000468901">
    <property type="component" value="Unassembled WGS sequence"/>
</dbReference>
<proteinExistence type="inferred from homology"/>
<evidence type="ECO:0000256" key="6">
    <source>
        <dbReference type="ARBA" id="ARBA00023229"/>
    </source>
</evidence>
<keyword evidence="10" id="KW-1185">Reference proteome</keyword>
<dbReference type="InterPro" id="IPR033749">
    <property type="entry name" value="Polyprenyl_synt_CS"/>
</dbReference>
<dbReference type="NCBIfam" id="NF045485">
    <property type="entry name" value="FPPsyn"/>
    <property type="match status" value="1"/>
</dbReference>
<dbReference type="InterPro" id="IPR053378">
    <property type="entry name" value="Prenyl_diphosphate_synthase"/>
</dbReference>
<evidence type="ECO:0000256" key="2">
    <source>
        <dbReference type="ARBA" id="ARBA00006706"/>
    </source>
</evidence>
<dbReference type="GO" id="GO:0005737">
    <property type="term" value="C:cytoplasm"/>
    <property type="evidence" value="ECO:0007669"/>
    <property type="project" value="UniProtKB-ARBA"/>
</dbReference>
<sequence>MTRSDAAQSFEEAMAEVVAKVEEAIDRFLPRTDGPEGQLFEAMRYAVFSGGKRFRPFLVCESARLFGVGSQSALRAAVAIECVHIYSLIHDDLPCMDDDDLRHGQPTVHRKFDEATAVLAGDALLTLAFELLSGVDTHEDARVRLDLVRRLAEAAGGHGMVGGQTIDLASEGVTLDIGSITRLQRLKTGALIAFACEAGGVLGHASPEALHALHAYAHDLGLAYQIADDLLDAEGDAELMGKAARKDAEAGKATFVSILGLDRARDQARLLSDQAIQHLDLFDEKADLLREAARFVINRRN</sequence>
<dbReference type="RefSeq" id="WP_152216328.1">
    <property type="nucleotide sequence ID" value="NZ_JBAQYD010000081.1"/>
</dbReference>
<evidence type="ECO:0000256" key="5">
    <source>
        <dbReference type="ARBA" id="ARBA00022842"/>
    </source>
</evidence>
<comment type="cofactor">
    <cofactor evidence="1">
        <name>Mg(2+)</name>
        <dbReference type="ChEBI" id="CHEBI:18420"/>
    </cofactor>
</comment>
<comment type="similarity">
    <text evidence="2 8">Belongs to the FPP/GGPP synthase family.</text>
</comment>
<dbReference type="SFLD" id="SFLDS00005">
    <property type="entry name" value="Isoprenoid_Synthase_Type_I"/>
    <property type="match status" value="1"/>
</dbReference>
<evidence type="ECO:0000313" key="10">
    <source>
        <dbReference type="Proteomes" id="UP000468901"/>
    </source>
</evidence>
<evidence type="ECO:0000256" key="4">
    <source>
        <dbReference type="ARBA" id="ARBA00022723"/>
    </source>
</evidence>
<name>A0A6N6VLW3_9HYPH</name>
<keyword evidence="4" id="KW-0479">Metal-binding</keyword>
<protein>
    <recommendedName>
        <fullName evidence="7">Probable farnesyl diphosphate synthase</fullName>
    </recommendedName>
</protein>
<dbReference type="InterPro" id="IPR000092">
    <property type="entry name" value="Polyprenyl_synt"/>
</dbReference>
<dbReference type="SUPFAM" id="SSF48576">
    <property type="entry name" value="Terpenoid synthases"/>
    <property type="match status" value="1"/>
</dbReference>
<organism evidence="9 10">
    <name type="scientific">Parvibaculum sedimenti</name>
    <dbReference type="NCBI Taxonomy" id="2608632"/>
    <lineage>
        <taxon>Bacteria</taxon>
        <taxon>Pseudomonadati</taxon>
        <taxon>Pseudomonadota</taxon>
        <taxon>Alphaproteobacteria</taxon>
        <taxon>Hyphomicrobiales</taxon>
        <taxon>Parvibaculaceae</taxon>
        <taxon>Parvibaculum</taxon>
    </lineage>
</organism>
<evidence type="ECO:0000313" key="9">
    <source>
        <dbReference type="EMBL" id="KAB7739949.1"/>
    </source>
</evidence>
<dbReference type="FunFam" id="1.10.600.10:FF:000001">
    <property type="entry name" value="Geranylgeranyl diphosphate synthase"/>
    <property type="match status" value="1"/>
</dbReference>
<dbReference type="InterPro" id="IPR008949">
    <property type="entry name" value="Isoprenoid_synthase_dom_sf"/>
</dbReference>
<dbReference type="SFLD" id="SFLDG01017">
    <property type="entry name" value="Polyprenyl_Transferase_Like"/>
    <property type="match status" value="1"/>
</dbReference>
<keyword evidence="5" id="KW-0460">Magnesium</keyword>
<dbReference type="Pfam" id="PF00348">
    <property type="entry name" value="polyprenyl_synt"/>
    <property type="match status" value="1"/>
</dbReference>
<dbReference type="Gene3D" id="1.10.600.10">
    <property type="entry name" value="Farnesyl Diphosphate Synthase"/>
    <property type="match status" value="1"/>
</dbReference>
<dbReference type="GO" id="GO:0046872">
    <property type="term" value="F:metal ion binding"/>
    <property type="evidence" value="ECO:0007669"/>
    <property type="project" value="UniProtKB-KW"/>
</dbReference>
<keyword evidence="6" id="KW-0414">Isoprene biosynthesis</keyword>
<comment type="caution">
    <text evidence="9">The sequence shown here is derived from an EMBL/GenBank/DDBJ whole genome shotgun (WGS) entry which is preliminary data.</text>
</comment>
<dbReference type="GO" id="GO:0016114">
    <property type="term" value="P:terpenoid biosynthetic process"/>
    <property type="evidence" value="ECO:0007669"/>
    <property type="project" value="UniProtKB-ARBA"/>
</dbReference>
<dbReference type="PANTHER" id="PTHR43281">
    <property type="entry name" value="FARNESYL DIPHOSPHATE SYNTHASE"/>
    <property type="match status" value="1"/>
</dbReference>
<evidence type="ECO:0000256" key="7">
    <source>
        <dbReference type="ARBA" id="ARBA00069024"/>
    </source>
</evidence>
<dbReference type="PANTHER" id="PTHR43281:SF1">
    <property type="entry name" value="FARNESYL DIPHOSPHATE SYNTHASE"/>
    <property type="match status" value="1"/>
</dbReference>
<keyword evidence="3 8" id="KW-0808">Transferase</keyword>
<evidence type="ECO:0000256" key="3">
    <source>
        <dbReference type="ARBA" id="ARBA00022679"/>
    </source>
</evidence>